<comment type="caution">
    <text evidence="2">The sequence shown here is derived from an EMBL/GenBank/DDBJ whole genome shotgun (WGS) entry which is preliminary data.</text>
</comment>
<feature type="region of interest" description="Disordered" evidence="1">
    <location>
        <begin position="251"/>
        <end position="321"/>
    </location>
</feature>
<name>A0A934INY9_9HYPH</name>
<gene>
    <name evidence="2" type="ORF">JCR33_10280</name>
</gene>
<sequence length="321" mass="35597">MAEPPLPRTPQKRPPPPPAERPLLIYVHIQKTAGTSMREFLNQLLGKKNIFWHGETGSLADLFADGGEAALRRYTLIGGHFSARHPALQALEKPHLFLSMMREPTQQILSHFAYVDSRPENALHSDRDIAATLADPTHPFTEFSKSAQCRMLTGRTKAAPAERVIRRGPYLIGCVERFDDFLNAIDETVRPLGALKPKHLNMQRAETRDKLGTPEVLDLIAPLAAEDAVLHRKVMDDGVIIGDVRHVRRWRQRQERQAHRPAAKTTPPAATQTPAPTTADAAPPPAAAPEGDTPCPSNSAASPSQGFWSSLRSFWRRRPNS</sequence>
<dbReference type="InterPro" id="IPR027417">
    <property type="entry name" value="P-loop_NTPase"/>
</dbReference>
<feature type="compositionally biased region" description="Polar residues" evidence="1">
    <location>
        <begin position="295"/>
        <end position="306"/>
    </location>
</feature>
<dbReference type="RefSeq" id="WP_198881959.1">
    <property type="nucleotide sequence ID" value="NZ_JAEKJA010000007.1"/>
</dbReference>
<evidence type="ECO:0000313" key="3">
    <source>
        <dbReference type="Proteomes" id="UP000609531"/>
    </source>
</evidence>
<dbReference type="AlphaFoldDB" id="A0A934INY9"/>
<proteinExistence type="predicted"/>
<dbReference type="Gene3D" id="3.40.50.300">
    <property type="entry name" value="P-loop containing nucleotide triphosphate hydrolases"/>
    <property type="match status" value="1"/>
</dbReference>
<dbReference type="SUPFAM" id="SSF52540">
    <property type="entry name" value="P-loop containing nucleoside triphosphate hydrolases"/>
    <property type="match status" value="1"/>
</dbReference>
<feature type="region of interest" description="Disordered" evidence="1">
    <location>
        <begin position="1"/>
        <end position="20"/>
    </location>
</feature>
<dbReference type="EMBL" id="JAEKJA010000007">
    <property type="protein sequence ID" value="MBJ3776075.1"/>
    <property type="molecule type" value="Genomic_DNA"/>
</dbReference>
<keyword evidence="3" id="KW-1185">Reference proteome</keyword>
<accession>A0A934INY9</accession>
<organism evidence="2 3">
    <name type="scientific">Acuticoccus mangrovi</name>
    <dbReference type="NCBI Taxonomy" id="2796142"/>
    <lineage>
        <taxon>Bacteria</taxon>
        <taxon>Pseudomonadati</taxon>
        <taxon>Pseudomonadota</taxon>
        <taxon>Alphaproteobacteria</taxon>
        <taxon>Hyphomicrobiales</taxon>
        <taxon>Amorphaceae</taxon>
        <taxon>Acuticoccus</taxon>
    </lineage>
</organism>
<protein>
    <recommendedName>
        <fullName evidence="4">Sulfotransferase family protein</fullName>
    </recommendedName>
</protein>
<reference evidence="2" key="1">
    <citation type="submission" date="2020-12" db="EMBL/GenBank/DDBJ databases">
        <title>Bacterial taxonomy.</title>
        <authorList>
            <person name="Pan X."/>
        </authorList>
    </citation>
    <scope>NUCLEOTIDE SEQUENCE</scope>
    <source>
        <strain evidence="2">B2012</strain>
    </source>
</reference>
<feature type="compositionally biased region" description="Low complexity" evidence="1">
    <location>
        <begin position="263"/>
        <end position="281"/>
    </location>
</feature>
<evidence type="ECO:0000313" key="2">
    <source>
        <dbReference type="EMBL" id="MBJ3776075.1"/>
    </source>
</evidence>
<evidence type="ECO:0008006" key="4">
    <source>
        <dbReference type="Google" id="ProtNLM"/>
    </source>
</evidence>
<dbReference type="Proteomes" id="UP000609531">
    <property type="component" value="Unassembled WGS sequence"/>
</dbReference>
<evidence type="ECO:0000256" key="1">
    <source>
        <dbReference type="SAM" id="MobiDB-lite"/>
    </source>
</evidence>